<keyword evidence="2" id="KW-1185">Reference proteome</keyword>
<accession>A0AAD8FFI9</accession>
<dbReference type="AlphaFoldDB" id="A0AAD8FFI9"/>
<comment type="caution">
    <text evidence="1">The sequence shown here is derived from an EMBL/GenBank/DDBJ whole genome shotgun (WGS) entry which is preliminary data.</text>
</comment>
<evidence type="ECO:0000313" key="1">
    <source>
        <dbReference type="EMBL" id="KAK0062540.1"/>
    </source>
</evidence>
<dbReference type="Proteomes" id="UP001233172">
    <property type="component" value="Unassembled WGS sequence"/>
</dbReference>
<organism evidence="1 2">
    <name type="scientific">Biomphalaria pfeifferi</name>
    <name type="common">Bloodfluke planorb</name>
    <name type="synonym">Freshwater snail</name>
    <dbReference type="NCBI Taxonomy" id="112525"/>
    <lineage>
        <taxon>Eukaryota</taxon>
        <taxon>Metazoa</taxon>
        <taxon>Spiralia</taxon>
        <taxon>Lophotrochozoa</taxon>
        <taxon>Mollusca</taxon>
        <taxon>Gastropoda</taxon>
        <taxon>Heterobranchia</taxon>
        <taxon>Euthyneura</taxon>
        <taxon>Panpulmonata</taxon>
        <taxon>Hygrophila</taxon>
        <taxon>Lymnaeoidea</taxon>
        <taxon>Planorbidae</taxon>
        <taxon>Biomphalaria</taxon>
    </lineage>
</organism>
<evidence type="ECO:0000313" key="2">
    <source>
        <dbReference type="Proteomes" id="UP001233172"/>
    </source>
</evidence>
<reference evidence="1" key="2">
    <citation type="submission" date="2023-04" db="EMBL/GenBank/DDBJ databases">
        <authorList>
            <person name="Bu L."/>
            <person name="Lu L."/>
            <person name="Laidemitt M.R."/>
            <person name="Zhang S.M."/>
            <person name="Mutuku M."/>
            <person name="Mkoji G."/>
            <person name="Steinauer M."/>
            <person name="Loker E.S."/>
        </authorList>
    </citation>
    <scope>NUCLEOTIDE SEQUENCE</scope>
    <source>
        <strain evidence="1">KasaAsao</strain>
        <tissue evidence="1">Whole Snail</tissue>
    </source>
</reference>
<sequence>MSTLWRCRMASDVYTLEMSNGKWCLHFGDVAWQVISTLWRCRKASDVYTLEMSHGKWCLQFGDVAWQ</sequence>
<name>A0AAD8FFI9_BIOPF</name>
<gene>
    <name evidence="1" type="ORF">Bpfe_008211</name>
</gene>
<dbReference type="EMBL" id="JASAOG010000025">
    <property type="protein sequence ID" value="KAK0062540.1"/>
    <property type="molecule type" value="Genomic_DNA"/>
</dbReference>
<protein>
    <submittedName>
        <fullName evidence="1">Uncharacterized protein</fullName>
    </submittedName>
</protein>
<proteinExistence type="predicted"/>
<reference evidence="1" key="1">
    <citation type="journal article" date="2023" name="PLoS Negl. Trop. Dis.">
        <title>A genome sequence for Biomphalaria pfeifferi, the major vector snail for the human-infecting parasite Schistosoma mansoni.</title>
        <authorList>
            <person name="Bu L."/>
            <person name="Lu L."/>
            <person name="Laidemitt M.R."/>
            <person name="Zhang S.M."/>
            <person name="Mutuku M."/>
            <person name="Mkoji G."/>
            <person name="Steinauer M."/>
            <person name="Loker E.S."/>
        </authorList>
    </citation>
    <scope>NUCLEOTIDE SEQUENCE</scope>
    <source>
        <strain evidence="1">KasaAsao</strain>
    </source>
</reference>